<protein>
    <submittedName>
        <fullName evidence="1">Uncharacterized protein</fullName>
    </submittedName>
</protein>
<proteinExistence type="predicted"/>
<evidence type="ECO:0000313" key="1">
    <source>
        <dbReference type="EMBL" id="RJF95632.1"/>
    </source>
</evidence>
<accession>A0A3A3FQ96</accession>
<dbReference type="EMBL" id="QYUO01000002">
    <property type="protein sequence ID" value="RJF95632.1"/>
    <property type="molecule type" value="Genomic_DNA"/>
</dbReference>
<comment type="caution">
    <text evidence="1">The sequence shown here is derived from an EMBL/GenBank/DDBJ whole genome shotgun (WGS) entry which is preliminary data.</text>
</comment>
<gene>
    <name evidence="1" type="ORF">D3871_19805</name>
</gene>
<organism evidence="1 2">
    <name type="scientific">Noviherbaspirillum saxi</name>
    <dbReference type="NCBI Taxonomy" id="2320863"/>
    <lineage>
        <taxon>Bacteria</taxon>
        <taxon>Pseudomonadati</taxon>
        <taxon>Pseudomonadota</taxon>
        <taxon>Betaproteobacteria</taxon>
        <taxon>Burkholderiales</taxon>
        <taxon>Oxalobacteraceae</taxon>
        <taxon>Noviherbaspirillum</taxon>
    </lineage>
</organism>
<reference evidence="2" key="1">
    <citation type="submission" date="2018-09" db="EMBL/GenBank/DDBJ databases">
        <authorList>
            <person name="Zhu H."/>
        </authorList>
    </citation>
    <scope>NUCLEOTIDE SEQUENCE [LARGE SCALE GENOMIC DNA]</scope>
    <source>
        <strain evidence="2">K1R23-30</strain>
    </source>
</reference>
<evidence type="ECO:0000313" key="2">
    <source>
        <dbReference type="Proteomes" id="UP000265955"/>
    </source>
</evidence>
<name>A0A3A3FQ96_9BURK</name>
<keyword evidence="2" id="KW-1185">Reference proteome</keyword>
<dbReference type="AlphaFoldDB" id="A0A3A3FQ96"/>
<sequence length="61" mass="7090">MLDLTDRNFDFLVRALYCKFGNKNQKNPGQTTFSSKTEKVVCPGYMFPNSWHFARRTLGPD</sequence>
<dbReference type="Proteomes" id="UP000265955">
    <property type="component" value="Unassembled WGS sequence"/>
</dbReference>